<proteinExistence type="predicted"/>
<organism evidence="1 2">
    <name type="scientific">Auriscalpium vulgare</name>
    <dbReference type="NCBI Taxonomy" id="40419"/>
    <lineage>
        <taxon>Eukaryota</taxon>
        <taxon>Fungi</taxon>
        <taxon>Dikarya</taxon>
        <taxon>Basidiomycota</taxon>
        <taxon>Agaricomycotina</taxon>
        <taxon>Agaricomycetes</taxon>
        <taxon>Russulales</taxon>
        <taxon>Auriscalpiaceae</taxon>
        <taxon>Auriscalpium</taxon>
    </lineage>
</organism>
<sequence>MPHDAIHAAARRGHLRDHADDPSQQRQALFQARSEGPQSHYKTNISVATATEIHITLSSRAKLLLLTPSSQLEHHTIETARPMNSPILVWMLYLNREVTTEVRPPP</sequence>
<reference evidence="1" key="1">
    <citation type="submission" date="2021-02" db="EMBL/GenBank/DDBJ databases">
        <authorList>
            <consortium name="DOE Joint Genome Institute"/>
            <person name="Ahrendt S."/>
            <person name="Looney B.P."/>
            <person name="Miyauchi S."/>
            <person name="Morin E."/>
            <person name="Drula E."/>
            <person name="Courty P.E."/>
            <person name="Chicoki N."/>
            <person name="Fauchery L."/>
            <person name="Kohler A."/>
            <person name="Kuo A."/>
            <person name="Labutti K."/>
            <person name="Pangilinan J."/>
            <person name="Lipzen A."/>
            <person name="Riley R."/>
            <person name="Andreopoulos W."/>
            <person name="He G."/>
            <person name="Johnson J."/>
            <person name="Barry K.W."/>
            <person name="Grigoriev I.V."/>
            <person name="Nagy L."/>
            <person name="Hibbett D."/>
            <person name="Henrissat B."/>
            <person name="Matheny P.B."/>
            <person name="Labbe J."/>
            <person name="Martin F."/>
        </authorList>
    </citation>
    <scope>NUCLEOTIDE SEQUENCE</scope>
    <source>
        <strain evidence="1">FP105234-sp</strain>
    </source>
</reference>
<dbReference type="Proteomes" id="UP000814033">
    <property type="component" value="Unassembled WGS sequence"/>
</dbReference>
<keyword evidence="2" id="KW-1185">Reference proteome</keyword>
<evidence type="ECO:0000313" key="1">
    <source>
        <dbReference type="EMBL" id="KAI0045175.1"/>
    </source>
</evidence>
<protein>
    <submittedName>
        <fullName evidence="1">Uncharacterized protein</fullName>
    </submittedName>
</protein>
<gene>
    <name evidence="1" type="ORF">FA95DRAFT_1561384</name>
</gene>
<evidence type="ECO:0000313" key="2">
    <source>
        <dbReference type="Proteomes" id="UP000814033"/>
    </source>
</evidence>
<comment type="caution">
    <text evidence="1">The sequence shown here is derived from an EMBL/GenBank/DDBJ whole genome shotgun (WGS) entry which is preliminary data.</text>
</comment>
<dbReference type="EMBL" id="MU275959">
    <property type="protein sequence ID" value="KAI0045175.1"/>
    <property type="molecule type" value="Genomic_DNA"/>
</dbReference>
<reference evidence="1" key="2">
    <citation type="journal article" date="2022" name="New Phytol.">
        <title>Evolutionary transition to the ectomycorrhizal habit in the genomes of a hyperdiverse lineage of mushroom-forming fungi.</title>
        <authorList>
            <person name="Looney B."/>
            <person name="Miyauchi S."/>
            <person name="Morin E."/>
            <person name="Drula E."/>
            <person name="Courty P.E."/>
            <person name="Kohler A."/>
            <person name="Kuo A."/>
            <person name="LaButti K."/>
            <person name="Pangilinan J."/>
            <person name="Lipzen A."/>
            <person name="Riley R."/>
            <person name="Andreopoulos W."/>
            <person name="He G."/>
            <person name="Johnson J."/>
            <person name="Nolan M."/>
            <person name="Tritt A."/>
            <person name="Barry K.W."/>
            <person name="Grigoriev I.V."/>
            <person name="Nagy L.G."/>
            <person name="Hibbett D."/>
            <person name="Henrissat B."/>
            <person name="Matheny P.B."/>
            <person name="Labbe J."/>
            <person name="Martin F.M."/>
        </authorList>
    </citation>
    <scope>NUCLEOTIDE SEQUENCE</scope>
    <source>
        <strain evidence="1">FP105234-sp</strain>
    </source>
</reference>
<name>A0ACB8RML9_9AGAM</name>
<accession>A0ACB8RML9</accession>